<dbReference type="Pfam" id="PF16344">
    <property type="entry name" value="FecR_C"/>
    <property type="match status" value="1"/>
</dbReference>
<dbReference type="Proteomes" id="UP000600588">
    <property type="component" value="Unassembled WGS sequence"/>
</dbReference>
<feature type="transmembrane region" description="Helical" evidence="1">
    <location>
        <begin position="73"/>
        <end position="91"/>
    </location>
</feature>
<dbReference type="Pfam" id="PF04773">
    <property type="entry name" value="FecR"/>
    <property type="match status" value="1"/>
</dbReference>
<keyword evidence="1" id="KW-0472">Membrane</keyword>
<dbReference type="InterPro" id="IPR012373">
    <property type="entry name" value="Ferrdict_sens_TM"/>
</dbReference>
<keyword evidence="1" id="KW-0812">Transmembrane</keyword>
<feature type="domain" description="FecR protein" evidence="2">
    <location>
        <begin position="154"/>
        <end position="249"/>
    </location>
</feature>
<feature type="domain" description="Protein FecR C-terminal" evidence="3">
    <location>
        <begin position="295"/>
        <end position="364"/>
    </location>
</feature>
<evidence type="ECO:0000313" key="5">
    <source>
        <dbReference type="Proteomes" id="UP000600588"/>
    </source>
</evidence>
<evidence type="ECO:0000256" key="1">
    <source>
        <dbReference type="SAM" id="Phobius"/>
    </source>
</evidence>
<evidence type="ECO:0000259" key="2">
    <source>
        <dbReference type="Pfam" id="PF04773"/>
    </source>
</evidence>
<sequence>MTSLIYKYLNNKASEEEITQLFDWIDSSSDHKKQFIAIKSAWVLTAGSNYRKEEAYKIIKQNKLKEKSRFRNYWKYAAILVIALVTGNAILNSPKEKLNNDITIELSNGEVKQIKYSKNNTFIKEDGIIIGKQNENEIIFNNDTNTKELKYNTIKIPYGKTFKIILSDSSIVHLNAGTTFKFPEKFIASRNRDVYLTGEAFFEVTKNKESPFIVHSENVNIEVLGTKFNLSTYSDDNYSHSELLEGSVKISSSSNSNIYKILEPNQQAVWNKKTNQFSLKTVKTSDYIAWLNDEIIFNNMPFSSLSKKLERAYNINIINENTSLANQDFTGTINVKESSVESLFALLQLDTPFEYIIDKNTIRIKD</sequence>
<dbReference type="GO" id="GO:0016989">
    <property type="term" value="F:sigma factor antagonist activity"/>
    <property type="evidence" value="ECO:0007669"/>
    <property type="project" value="TreeGrafter"/>
</dbReference>
<keyword evidence="5" id="KW-1185">Reference proteome</keyword>
<evidence type="ECO:0000313" key="4">
    <source>
        <dbReference type="EMBL" id="MBD0830861.1"/>
    </source>
</evidence>
<reference evidence="4 5" key="1">
    <citation type="submission" date="2020-09" db="EMBL/GenBank/DDBJ databases">
        <title>TT11 complete genome.</title>
        <authorList>
            <person name="Wu Z."/>
        </authorList>
    </citation>
    <scope>NUCLEOTIDE SEQUENCE [LARGE SCALE GENOMIC DNA]</scope>
    <source>
        <strain evidence="4 5">TT11</strain>
    </source>
</reference>
<gene>
    <name evidence="4" type="ORF">ICJ83_01825</name>
</gene>
<organism evidence="4 5">
    <name type="scientific">Aestuariibaculum sediminum</name>
    <dbReference type="NCBI Taxonomy" id="2770637"/>
    <lineage>
        <taxon>Bacteria</taxon>
        <taxon>Pseudomonadati</taxon>
        <taxon>Bacteroidota</taxon>
        <taxon>Flavobacteriia</taxon>
        <taxon>Flavobacteriales</taxon>
        <taxon>Flavobacteriaceae</taxon>
    </lineage>
</organism>
<dbReference type="AlphaFoldDB" id="A0A8J6Q1B0"/>
<protein>
    <submittedName>
        <fullName evidence="4">FecR family protein</fullName>
    </submittedName>
</protein>
<dbReference type="Gene3D" id="2.60.120.1440">
    <property type="match status" value="1"/>
</dbReference>
<dbReference type="Gene3D" id="3.55.50.30">
    <property type="match status" value="1"/>
</dbReference>
<dbReference type="PIRSF" id="PIRSF018266">
    <property type="entry name" value="FecR"/>
    <property type="match status" value="1"/>
</dbReference>
<dbReference type="InterPro" id="IPR006860">
    <property type="entry name" value="FecR"/>
</dbReference>
<dbReference type="PANTHER" id="PTHR30273">
    <property type="entry name" value="PERIPLASMIC SIGNAL SENSOR AND SIGMA FACTOR ACTIVATOR FECR-RELATED"/>
    <property type="match status" value="1"/>
</dbReference>
<comment type="caution">
    <text evidence="4">The sequence shown here is derived from an EMBL/GenBank/DDBJ whole genome shotgun (WGS) entry which is preliminary data.</text>
</comment>
<name>A0A8J6Q1B0_9FLAO</name>
<dbReference type="PANTHER" id="PTHR30273:SF2">
    <property type="entry name" value="PROTEIN FECR"/>
    <property type="match status" value="1"/>
</dbReference>
<dbReference type="InterPro" id="IPR032508">
    <property type="entry name" value="FecR_C"/>
</dbReference>
<evidence type="ECO:0000259" key="3">
    <source>
        <dbReference type="Pfam" id="PF16344"/>
    </source>
</evidence>
<dbReference type="RefSeq" id="WP_188228646.1">
    <property type="nucleotide sequence ID" value="NZ_JACVXB010000001.1"/>
</dbReference>
<dbReference type="EMBL" id="JACVXB010000001">
    <property type="protein sequence ID" value="MBD0830861.1"/>
    <property type="molecule type" value="Genomic_DNA"/>
</dbReference>
<dbReference type="FunFam" id="2.60.120.1440:FF:000001">
    <property type="entry name" value="Putative anti-sigma factor"/>
    <property type="match status" value="1"/>
</dbReference>
<proteinExistence type="predicted"/>
<accession>A0A8J6Q1B0</accession>
<keyword evidence="1" id="KW-1133">Transmembrane helix</keyword>